<dbReference type="GO" id="GO:0046512">
    <property type="term" value="P:sphingosine biosynthetic process"/>
    <property type="evidence" value="ECO:0007669"/>
    <property type="project" value="TreeGrafter"/>
</dbReference>
<evidence type="ECO:0000313" key="9">
    <source>
        <dbReference type="Proteomes" id="UP000184188"/>
    </source>
</evidence>
<dbReference type="AlphaFoldDB" id="A0A1L9S7P6"/>
<name>A0A1L9S7P6_9EURO</name>
<dbReference type="GeneID" id="34612608"/>
<reference evidence="9" key="1">
    <citation type="journal article" date="2017" name="Genome Biol.">
        <title>Comparative genomics reveals high biological diversity and specific adaptations in the industrially and medically important fungal genus Aspergillus.</title>
        <authorList>
            <person name="de Vries R.P."/>
            <person name="Riley R."/>
            <person name="Wiebenga A."/>
            <person name="Aguilar-Osorio G."/>
            <person name="Amillis S."/>
            <person name="Uchima C.A."/>
            <person name="Anderluh G."/>
            <person name="Asadollahi M."/>
            <person name="Askin M."/>
            <person name="Barry K."/>
            <person name="Battaglia E."/>
            <person name="Bayram O."/>
            <person name="Benocci T."/>
            <person name="Braus-Stromeyer S.A."/>
            <person name="Caldana C."/>
            <person name="Canovas D."/>
            <person name="Cerqueira G.C."/>
            <person name="Chen F."/>
            <person name="Chen W."/>
            <person name="Choi C."/>
            <person name="Clum A."/>
            <person name="Dos Santos R.A."/>
            <person name="Damasio A.R."/>
            <person name="Diallinas G."/>
            <person name="Emri T."/>
            <person name="Fekete E."/>
            <person name="Flipphi M."/>
            <person name="Freyberg S."/>
            <person name="Gallo A."/>
            <person name="Gournas C."/>
            <person name="Habgood R."/>
            <person name="Hainaut M."/>
            <person name="Harispe M.L."/>
            <person name="Henrissat B."/>
            <person name="Hilden K.S."/>
            <person name="Hope R."/>
            <person name="Hossain A."/>
            <person name="Karabika E."/>
            <person name="Karaffa L."/>
            <person name="Karanyi Z."/>
            <person name="Krasevec N."/>
            <person name="Kuo A."/>
            <person name="Kusch H."/>
            <person name="LaButti K."/>
            <person name="Lagendijk E.L."/>
            <person name="Lapidus A."/>
            <person name="Levasseur A."/>
            <person name="Lindquist E."/>
            <person name="Lipzen A."/>
            <person name="Logrieco A.F."/>
            <person name="MacCabe A."/>
            <person name="Maekelae M.R."/>
            <person name="Malavazi I."/>
            <person name="Melin P."/>
            <person name="Meyer V."/>
            <person name="Mielnichuk N."/>
            <person name="Miskei M."/>
            <person name="Molnar A.P."/>
            <person name="Mule G."/>
            <person name="Ngan C.Y."/>
            <person name="Orejas M."/>
            <person name="Orosz E."/>
            <person name="Ouedraogo J.P."/>
            <person name="Overkamp K.M."/>
            <person name="Park H.-S."/>
            <person name="Perrone G."/>
            <person name="Piumi F."/>
            <person name="Punt P.J."/>
            <person name="Ram A.F."/>
            <person name="Ramon A."/>
            <person name="Rauscher S."/>
            <person name="Record E."/>
            <person name="Riano-Pachon D.M."/>
            <person name="Robert V."/>
            <person name="Roehrig J."/>
            <person name="Ruller R."/>
            <person name="Salamov A."/>
            <person name="Salih N.S."/>
            <person name="Samson R.A."/>
            <person name="Sandor E."/>
            <person name="Sanguinetti M."/>
            <person name="Schuetze T."/>
            <person name="Sepcic K."/>
            <person name="Shelest E."/>
            <person name="Sherlock G."/>
            <person name="Sophianopoulou V."/>
            <person name="Squina F.M."/>
            <person name="Sun H."/>
            <person name="Susca A."/>
            <person name="Todd R.B."/>
            <person name="Tsang A."/>
            <person name="Unkles S.E."/>
            <person name="van de Wiele N."/>
            <person name="van Rossen-Uffink D."/>
            <person name="Oliveira J.V."/>
            <person name="Vesth T.C."/>
            <person name="Visser J."/>
            <person name="Yu J.-H."/>
            <person name="Zhou M."/>
            <person name="Andersen M.R."/>
            <person name="Archer D.B."/>
            <person name="Baker S.E."/>
            <person name="Benoit I."/>
            <person name="Brakhage A.A."/>
            <person name="Braus G.H."/>
            <person name="Fischer R."/>
            <person name="Frisvad J.C."/>
            <person name="Goldman G.H."/>
            <person name="Houbraken J."/>
            <person name="Oakley B."/>
            <person name="Pocsi I."/>
            <person name="Scazzocchio C."/>
            <person name="Seiboth B."/>
            <person name="vanKuyk P.A."/>
            <person name="Wortman J."/>
            <person name="Dyer P.S."/>
            <person name="Grigoriev I.V."/>
        </authorList>
    </citation>
    <scope>NUCLEOTIDE SEQUENCE [LARGE SCALE GENOMIC DNA]</scope>
    <source>
        <strain evidence="9">CBS 506.65</strain>
    </source>
</reference>
<dbReference type="EC" id="3.5.1.23" evidence="5"/>
<dbReference type="OrthoDB" id="191371at2759"/>
<comment type="cofactor">
    <cofactor evidence="4">
        <name>Zn(2+)</name>
        <dbReference type="ChEBI" id="CHEBI:29105"/>
    </cofactor>
    <text evidence="4">Binds 1 zinc ion per subunit.</text>
</comment>
<keyword evidence="9" id="KW-1185">Reference proteome</keyword>
<keyword evidence="5" id="KW-0443">Lipid metabolism</keyword>
<dbReference type="PANTHER" id="PTHR12670:SF20">
    <property type="entry name" value="NEUTRAL CERAMIDASE"/>
    <property type="match status" value="1"/>
</dbReference>
<feature type="binding site" evidence="4">
    <location>
        <position position="483"/>
    </location>
    <ligand>
        <name>Zn(2+)</name>
        <dbReference type="ChEBI" id="CHEBI:29105"/>
    </ligand>
</feature>
<keyword evidence="5" id="KW-0746">Sphingolipid metabolism</keyword>
<feature type="domain" description="Neutral/alkaline non-lysosomal ceramidase C-terminal" evidence="7">
    <location>
        <begin position="560"/>
        <end position="717"/>
    </location>
</feature>
<sequence length="720" mass="76987">MASLTKSDRHILSVTTYNMLLLVLLFVWGCSATYKIGVGKSDITGPVVEVNFMGYAYLSQVGTGLRQRLFARAFIVGDVDDANNCFVYVNLDTACGDTAVRYGILDALAALGSEYAVYGQQNVAVVGTHQHSGPGAWMNYLLPQVTSLGFDQQSYEAIVTGAVAAIRQAHESLTEGSLAVATTNVTDANINRSLYAYLNNPAAERARYTSSTDETMTMLRFRRASDGLDVGVLVWFAVHGTSAYENNTHVTADNKGVAEYLFEKAMADAASAADGFVAAFTQSSVGDSSPNVLGAWCDDGSPCSFENSTCDGVAGSCHGRGPAFRALDLGITSCYEIGRRQFAPALQLYETFDSVATALTDPSVRAFHFFHQMDGFTFALPNGTEVATCAAALGYSFAAGTTDGPGPFDFTQADSGVADANPLWAVVSDLLETPTAAQVACQAPKPILLDVGQMTEPYAWAPNIVDVQLLRVGQLIVIVSPSEVTTMSGRRWKDAIRTAAVEQGVVAADVDPIVVVSSPANTYAHYVATPEEYAIQRYEGASTLYGPWQLPAYINLTVSNIGYLVAGAGSPAEGTYPPDNRNVSLDFIAGVVYDSPPLGYAFGDVLVQPASSYAAGEVVNATFVGANPRNNLRLGETFAAVEQAVADVWTVVMDDWDWYLEYTWAQTDVLLGSSQVVVSWETQDPAPGVYRMHYYGDWKDVLGTVTSFESVSTNFTISGT</sequence>
<dbReference type="Proteomes" id="UP000184188">
    <property type="component" value="Unassembled WGS sequence"/>
</dbReference>
<evidence type="ECO:0000256" key="1">
    <source>
        <dbReference type="ARBA" id="ARBA00009835"/>
    </source>
</evidence>
<evidence type="ECO:0000259" key="7">
    <source>
        <dbReference type="Pfam" id="PF17048"/>
    </source>
</evidence>
<comment type="catalytic activity">
    <reaction evidence="5">
        <text>an N-acylsphing-4-enine + H2O = sphing-4-enine + a fatty acid</text>
        <dbReference type="Rhea" id="RHEA:20856"/>
        <dbReference type="ChEBI" id="CHEBI:15377"/>
        <dbReference type="ChEBI" id="CHEBI:28868"/>
        <dbReference type="ChEBI" id="CHEBI:52639"/>
        <dbReference type="ChEBI" id="CHEBI:57756"/>
        <dbReference type="EC" id="3.5.1.23"/>
    </reaction>
</comment>
<dbReference type="RefSeq" id="XP_022577689.1">
    <property type="nucleotide sequence ID" value="XM_022726144.1"/>
</dbReference>
<dbReference type="EMBL" id="KV878354">
    <property type="protein sequence ID" value="OJJ43179.1"/>
    <property type="molecule type" value="Genomic_DNA"/>
</dbReference>
<keyword evidence="4" id="KW-0479">Metal-binding</keyword>
<gene>
    <name evidence="8" type="ORF">ASPZODRAFT_154877</name>
</gene>
<dbReference type="InterPro" id="IPR031329">
    <property type="entry name" value="NEUT/ALK_ceramidase_N"/>
</dbReference>
<dbReference type="PANTHER" id="PTHR12670">
    <property type="entry name" value="CERAMIDASE"/>
    <property type="match status" value="1"/>
</dbReference>
<dbReference type="Pfam" id="PF04734">
    <property type="entry name" value="Ceramidase_alk"/>
    <property type="match status" value="1"/>
</dbReference>
<dbReference type="GO" id="GO:0046514">
    <property type="term" value="P:ceramide catabolic process"/>
    <property type="evidence" value="ECO:0007669"/>
    <property type="project" value="InterPro"/>
</dbReference>
<dbReference type="Pfam" id="PF17048">
    <property type="entry name" value="Ceramidse_alk_C"/>
    <property type="match status" value="1"/>
</dbReference>
<dbReference type="VEuPathDB" id="FungiDB:ASPZODRAFT_154877"/>
<dbReference type="Gene3D" id="2.60.40.2300">
    <property type="entry name" value="Neutral/alkaline non-lysosomal ceramidase, C-terminal domain"/>
    <property type="match status" value="1"/>
</dbReference>
<dbReference type="GO" id="GO:0005576">
    <property type="term" value="C:extracellular region"/>
    <property type="evidence" value="ECO:0007669"/>
    <property type="project" value="TreeGrafter"/>
</dbReference>
<protein>
    <recommendedName>
        <fullName evidence="5">Neutral ceramidase</fullName>
        <ecNumber evidence="5">3.5.1.23</ecNumber>
    </recommendedName>
</protein>
<evidence type="ECO:0000256" key="4">
    <source>
        <dbReference type="PIRSR" id="PIRSR606823-2"/>
    </source>
</evidence>
<dbReference type="InterPro" id="IPR006823">
    <property type="entry name" value="Ceramidase_alk"/>
</dbReference>
<evidence type="ECO:0000259" key="6">
    <source>
        <dbReference type="Pfam" id="PF04734"/>
    </source>
</evidence>
<dbReference type="GO" id="GO:0046872">
    <property type="term" value="F:metal ion binding"/>
    <property type="evidence" value="ECO:0007669"/>
    <property type="project" value="UniProtKB-KW"/>
</dbReference>
<dbReference type="STRING" id="1073090.A0A1L9S7P6"/>
<evidence type="ECO:0000256" key="3">
    <source>
        <dbReference type="PIRSR" id="PIRSR606823-1"/>
    </source>
</evidence>
<evidence type="ECO:0000313" key="8">
    <source>
        <dbReference type="EMBL" id="OJJ43179.1"/>
    </source>
</evidence>
<feature type="binding site" evidence="4">
    <location>
        <position position="526"/>
    </location>
    <ligand>
        <name>Zn(2+)</name>
        <dbReference type="ChEBI" id="CHEBI:29105"/>
    </ligand>
</feature>
<evidence type="ECO:0000256" key="5">
    <source>
        <dbReference type="RuleBase" id="RU366019"/>
    </source>
</evidence>
<keyword evidence="4" id="KW-0862">Zinc</keyword>
<feature type="binding site" evidence="4">
    <location>
        <position position="129"/>
    </location>
    <ligand>
        <name>Zn(2+)</name>
        <dbReference type="ChEBI" id="CHEBI:29105"/>
    </ligand>
</feature>
<evidence type="ECO:0000256" key="2">
    <source>
        <dbReference type="ARBA" id="ARBA00022801"/>
    </source>
</evidence>
<feature type="active site" description="Nucleophile" evidence="3">
    <location>
        <position position="289"/>
    </location>
</feature>
<dbReference type="GO" id="GO:0042759">
    <property type="term" value="P:long-chain fatty acid biosynthetic process"/>
    <property type="evidence" value="ECO:0007669"/>
    <property type="project" value="TreeGrafter"/>
</dbReference>
<dbReference type="GO" id="GO:0017040">
    <property type="term" value="F:N-acylsphingosine amidohydrolase activity"/>
    <property type="evidence" value="ECO:0007669"/>
    <property type="project" value="UniProtKB-UniRule"/>
</dbReference>
<proteinExistence type="inferred from homology"/>
<keyword evidence="2 5" id="KW-0378">Hydrolase</keyword>
<dbReference type="InterPro" id="IPR031331">
    <property type="entry name" value="NEUT/ALK_ceramidase_C"/>
</dbReference>
<dbReference type="InterPro" id="IPR038445">
    <property type="entry name" value="NCDase_C_sf"/>
</dbReference>
<organism evidence="8 9">
    <name type="scientific">Penicilliopsis zonata CBS 506.65</name>
    <dbReference type="NCBI Taxonomy" id="1073090"/>
    <lineage>
        <taxon>Eukaryota</taxon>
        <taxon>Fungi</taxon>
        <taxon>Dikarya</taxon>
        <taxon>Ascomycota</taxon>
        <taxon>Pezizomycotina</taxon>
        <taxon>Eurotiomycetes</taxon>
        <taxon>Eurotiomycetidae</taxon>
        <taxon>Eurotiales</taxon>
        <taxon>Aspergillaceae</taxon>
        <taxon>Penicilliopsis</taxon>
    </lineage>
</organism>
<comment type="similarity">
    <text evidence="1 5">Belongs to the neutral ceramidase family.</text>
</comment>
<feature type="domain" description="Neutral/alkaline non-lysosomal ceramidase N-terminal" evidence="6">
    <location>
        <begin position="34"/>
        <end position="555"/>
    </location>
</feature>
<dbReference type="GO" id="GO:0016020">
    <property type="term" value="C:membrane"/>
    <property type="evidence" value="ECO:0007669"/>
    <property type="project" value="GOC"/>
</dbReference>
<accession>A0A1L9S7P6</accession>
<feature type="binding site" evidence="4">
    <location>
        <position position="239"/>
    </location>
    <ligand>
        <name>Zn(2+)</name>
        <dbReference type="ChEBI" id="CHEBI:29105"/>
    </ligand>
</feature>